<dbReference type="Proteomes" id="UP000093053">
    <property type="component" value="Chromosome"/>
</dbReference>
<dbReference type="Gene3D" id="3.30.565.10">
    <property type="entry name" value="Histidine kinase-like ATPase, C-terminal domain"/>
    <property type="match status" value="1"/>
</dbReference>
<reference evidence="1 2" key="1">
    <citation type="submission" date="2016-07" db="EMBL/GenBank/DDBJ databases">
        <title>Complete genome sequence of the Lentzea guizhouensis DHS C013.</title>
        <authorList>
            <person name="Cao C."/>
        </authorList>
    </citation>
    <scope>NUCLEOTIDE SEQUENCE [LARGE SCALE GENOMIC DNA]</scope>
    <source>
        <strain evidence="1 2">DHS C013</strain>
    </source>
</reference>
<evidence type="ECO:0000313" key="2">
    <source>
        <dbReference type="Proteomes" id="UP000093053"/>
    </source>
</evidence>
<gene>
    <name evidence="1" type="ORF">BBK82_42460</name>
</gene>
<accession>A0A1B2I0J0</accession>
<dbReference type="EMBL" id="CP016793">
    <property type="protein sequence ID" value="ANZ43492.1"/>
    <property type="molecule type" value="Genomic_DNA"/>
</dbReference>
<dbReference type="PANTHER" id="PTHR35526">
    <property type="entry name" value="ANTI-SIGMA-F FACTOR RSBW-RELATED"/>
    <property type="match status" value="1"/>
</dbReference>
<organism evidence="1 2">
    <name type="scientific">Lentzea guizhouensis</name>
    <dbReference type="NCBI Taxonomy" id="1586287"/>
    <lineage>
        <taxon>Bacteria</taxon>
        <taxon>Bacillati</taxon>
        <taxon>Actinomycetota</taxon>
        <taxon>Actinomycetes</taxon>
        <taxon>Pseudonocardiales</taxon>
        <taxon>Pseudonocardiaceae</taxon>
        <taxon>Lentzea</taxon>
    </lineage>
</organism>
<dbReference type="InterPro" id="IPR036890">
    <property type="entry name" value="HATPase_C_sf"/>
</dbReference>
<dbReference type="PANTHER" id="PTHR35526:SF3">
    <property type="entry name" value="ANTI-SIGMA-F FACTOR RSBW"/>
    <property type="match status" value="1"/>
</dbReference>
<evidence type="ECO:0008006" key="3">
    <source>
        <dbReference type="Google" id="ProtNLM"/>
    </source>
</evidence>
<protein>
    <recommendedName>
        <fullName evidence="3">Histidine kinase/HSP90-like ATPase domain-containing protein</fullName>
    </recommendedName>
</protein>
<evidence type="ECO:0000313" key="1">
    <source>
        <dbReference type="EMBL" id="ANZ43492.1"/>
    </source>
</evidence>
<proteinExistence type="predicted"/>
<dbReference type="KEGG" id="led:BBK82_42460"/>
<dbReference type="AlphaFoldDB" id="A0A1B2I0J0"/>
<dbReference type="CDD" id="cd16936">
    <property type="entry name" value="HATPase_RsbW-like"/>
    <property type="match status" value="1"/>
</dbReference>
<dbReference type="STRING" id="1586287.BBK82_42460"/>
<sequence length="131" mass="14154">MVVDLSIEPGMSTAVLRGGVGGVLHDLGEDHRYDVLLVVTELASNVHDHACGVGRLRVFRSVVPCRVWVEVDDEVERLPVYGRSRLGEDRGRGMMMVDGVSLDWGTRSRPGGGKTVYTVICCGDVPFAGLS</sequence>
<name>A0A1B2I0J0_9PSEU</name>
<keyword evidence="2" id="KW-1185">Reference proteome</keyword>
<dbReference type="InterPro" id="IPR050267">
    <property type="entry name" value="Anti-sigma-factor_SerPK"/>
</dbReference>
<dbReference type="SUPFAM" id="SSF55874">
    <property type="entry name" value="ATPase domain of HSP90 chaperone/DNA topoisomerase II/histidine kinase"/>
    <property type="match status" value="1"/>
</dbReference>